<protein>
    <recommendedName>
        <fullName evidence="8">Oviduct-specific glycoprotein</fullName>
    </recommendedName>
    <alternativeName>
        <fullName evidence="9">Estrogen-dependent oviduct protein</fullName>
    </alternativeName>
    <alternativeName>
        <fullName evidence="10">Oviductal glycoprotein</fullName>
    </alternativeName>
    <alternativeName>
        <fullName evidence="11">Oviductin</fullName>
    </alternativeName>
</protein>
<evidence type="ECO:0000313" key="14">
    <source>
        <dbReference type="Proteomes" id="UP001652583"/>
    </source>
</evidence>
<proteinExistence type="inferred from homology"/>
<evidence type="ECO:0000256" key="3">
    <source>
        <dbReference type="ARBA" id="ARBA00022729"/>
    </source>
</evidence>
<dbReference type="InterPro" id="IPR029070">
    <property type="entry name" value="Chitinase_insertion_sf"/>
</dbReference>
<gene>
    <name evidence="15" type="primary">OVGP1</name>
</gene>
<evidence type="ECO:0000256" key="4">
    <source>
        <dbReference type="ARBA" id="ARBA00023157"/>
    </source>
</evidence>
<comment type="subcellular location">
    <subcellularLocation>
        <location evidence="1">Cytoplasmic vesicle</location>
        <location evidence="1">Secretory vesicle</location>
    </subcellularLocation>
</comment>
<evidence type="ECO:0000256" key="1">
    <source>
        <dbReference type="ARBA" id="ARBA00004398"/>
    </source>
</evidence>
<name>A0ABM3NJ53_ACIJB</name>
<evidence type="ECO:0000256" key="7">
    <source>
        <dbReference type="ARBA" id="ARBA00023329"/>
    </source>
</evidence>
<dbReference type="PANTHER" id="PTHR11177">
    <property type="entry name" value="CHITINASE"/>
    <property type="match status" value="1"/>
</dbReference>
<dbReference type="SUPFAM" id="SSF54556">
    <property type="entry name" value="Chitinase insertion domain"/>
    <property type="match status" value="1"/>
</dbReference>
<dbReference type="CDD" id="cd02872">
    <property type="entry name" value="GH18_chitolectin_chitotriosidase"/>
    <property type="match status" value="1"/>
</dbReference>
<dbReference type="GeneID" id="106969663"/>
<keyword evidence="5" id="KW-0325">Glycoprotein</keyword>
<feature type="domain" description="GH18" evidence="13">
    <location>
        <begin position="90"/>
        <end position="453"/>
    </location>
</feature>
<evidence type="ECO:0000256" key="2">
    <source>
        <dbReference type="ARBA" id="ARBA00009336"/>
    </source>
</evidence>
<keyword evidence="3" id="KW-0732">Signal</keyword>
<evidence type="ECO:0000256" key="11">
    <source>
        <dbReference type="ARBA" id="ARBA00043205"/>
    </source>
</evidence>
<keyword evidence="6" id="KW-0278">Fertilization</keyword>
<comment type="similarity">
    <text evidence="2">Belongs to the glycosyl hydrolase 18 family.</text>
</comment>
<feature type="region of interest" description="Disordered" evidence="12">
    <location>
        <begin position="572"/>
        <end position="629"/>
    </location>
</feature>
<dbReference type="PROSITE" id="PS51910">
    <property type="entry name" value="GH18_2"/>
    <property type="match status" value="1"/>
</dbReference>
<dbReference type="InterPro" id="IPR001223">
    <property type="entry name" value="Glyco_hydro18_cat"/>
</dbReference>
<keyword evidence="7" id="KW-0968">Cytoplasmic vesicle</keyword>
<feature type="compositionally biased region" description="Polar residues" evidence="12">
    <location>
        <begin position="509"/>
        <end position="519"/>
    </location>
</feature>
<evidence type="ECO:0000256" key="12">
    <source>
        <dbReference type="SAM" id="MobiDB-lite"/>
    </source>
</evidence>
<feature type="compositionally biased region" description="Polar residues" evidence="12">
    <location>
        <begin position="577"/>
        <end position="588"/>
    </location>
</feature>
<evidence type="ECO:0000256" key="9">
    <source>
        <dbReference type="ARBA" id="ARBA00042450"/>
    </source>
</evidence>
<dbReference type="InterPro" id="IPR017853">
    <property type="entry name" value="GH"/>
</dbReference>
<dbReference type="Pfam" id="PF00704">
    <property type="entry name" value="Glyco_hydro_18"/>
    <property type="match status" value="1"/>
</dbReference>
<evidence type="ECO:0000256" key="5">
    <source>
        <dbReference type="ARBA" id="ARBA00023180"/>
    </source>
</evidence>
<dbReference type="Gene3D" id="3.10.50.10">
    <property type="match status" value="1"/>
</dbReference>
<evidence type="ECO:0000313" key="15">
    <source>
        <dbReference type="RefSeq" id="XP_053059454.1"/>
    </source>
</evidence>
<accession>A0ABM3NJ53</accession>
<dbReference type="Gene3D" id="3.20.20.80">
    <property type="entry name" value="Glycosidases"/>
    <property type="match status" value="1"/>
</dbReference>
<reference evidence="15" key="2">
    <citation type="submission" date="2025-08" db="UniProtKB">
        <authorList>
            <consortium name="RefSeq"/>
        </authorList>
    </citation>
    <scope>IDENTIFICATION</scope>
    <source>
        <tissue evidence="15">Blood</tissue>
    </source>
</reference>
<evidence type="ECO:0000259" key="13">
    <source>
        <dbReference type="PROSITE" id="PS51910"/>
    </source>
</evidence>
<feature type="region of interest" description="Disordered" evidence="12">
    <location>
        <begin position="499"/>
        <end position="519"/>
    </location>
</feature>
<dbReference type="Proteomes" id="UP001652583">
    <property type="component" value="Chromosome C1"/>
</dbReference>
<reference evidence="14" key="1">
    <citation type="submission" date="2025-05" db="UniProtKB">
        <authorList>
            <consortium name="RefSeq"/>
        </authorList>
    </citation>
    <scope>NUCLEOTIDE SEQUENCE [LARGE SCALE GENOMIC DNA]</scope>
</reference>
<dbReference type="PANTHER" id="PTHR11177:SF385">
    <property type="entry name" value="OVIDUCT-SPECIFIC GLYCOPROTEIN"/>
    <property type="match status" value="1"/>
</dbReference>
<evidence type="ECO:0000256" key="6">
    <source>
        <dbReference type="ARBA" id="ARBA00023279"/>
    </source>
</evidence>
<keyword evidence="4" id="KW-1015">Disulfide bond</keyword>
<keyword evidence="14" id="KW-1185">Reference proteome</keyword>
<dbReference type="InterPro" id="IPR050314">
    <property type="entry name" value="Glycosyl_Hydrlase_18"/>
</dbReference>
<sequence>MGKAQRSPGLVLVLRHHDGFYKAFFPPWGLSGWGEGGIRPQSSSGVCFYVGVTVAWPLGLCSHRSVEAELHPLPGSLPTNARSPLPGAAHKLVCYFAGWAQSRPGPASILPRDLDPFLCTHLIFAFASMNNNRIVAKDFRDEKIIYPEFNKLKEKNRKLKTLLSIGGWNFGTTRFTTMLSTSANRERFIDSVISLLRTHNFDGLDLFFLYPGVRGSPMRDRWTFLLLIEELLFAFQKEAQLTRRPKLLLSAAVSGDEQIIKTAYEVLLLGRLLDFISVLSYDFHGSWEKFTGHNSPLFSLPGDPKSSAHAMKYWRNLGAPPEKLLMGLPTYGRTFNLLKASNNGLQAEAKGVALSGKYTKQDGFLAYYEICSFVQKATKRWIDYQHVPYAYKGNVWVGYDDVLSFSHKARFIKGGNFGGAMVWTLDLDDVKGTFCGTGPFPLVSKLHSFLVQAEFSSTPSPKFWLSTAMNSLRTDPESPTGTNDMGLLSSEGKSMASNTHRKSADMTRGHQSGIVTPTSETMSFGKHTVAVEMKTETLGDTMTHGEMSMVSMHGQTKSPGEKIVPLGKRAVAPGMMTTPSRNITVTPDRQTKTLRREPTTSEVDTDHPVGHVGLQTEAQSRRPSSGPVI</sequence>
<organism evidence="14 15">
    <name type="scientific">Acinonyx jubatus</name>
    <name type="common">Cheetah</name>
    <dbReference type="NCBI Taxonomy" id="32536"/>
    <lineage>
        <taxon>Eukaryota</taxon>
        <taxon>Metazoa</taxon>
        <taxon>Chordata</taxon>
        <taxon>Craniata</taxon>
        <taxon>Vertebrata</taxon>
        <taxon>Euteleostomi</taxon>
        <taxon>Mammalia</taxon>
        <taxon>Eutheria</taxon>
        <taxon>Laurasiatheria</taxon>
        <taxon>Carnivora</taxon>
        <taxon>Feliformia</taxon>
        <taxon>Felidae</taxon>
        <taxon>Felinae</taxon>
        <taxon>Acinonyx</taxon>
    </lineage>
</organism>
<feature type="compositionally biased region" description="Basic and acidic residues" evidence="12">
    <location>
        <begin position="589"/>
        <end position="609"/>
    </location>
</feature>
<dbReference type="SMART" id="SM00636">
    <property type="entry name" value="Glyco_18"/>
    <property type="match status" value="1"/>
</dbReference>
<dbReference type="SUPFAM" id="SSF51445">
    <property type="entry name" value="(Trans)glycosidases"/>
    <property type="match status" value="1"/>
</dbReference>
<evidence type="ECO:0000256" key="10">
    <source>
        <dbReference type="ARBA" id="ARBA00042898"/>
    </source>
</evidence>
<dbReference type="InterPro" id="IPR011583">
    <property type="entry name" value="Chitinase_II/V-like_cat"/>
</dbReference>
<dbReference type="RefSeq" id="XP_053059454.1">
    <property type="nucleotide sequence ID" value="XM_053203479.1"/>
</dbReference>
<evidence type="ECO:0000256" key="8">
    <source>
        <dbReference type="ARBA" id="ARBA00039807"/>
    </source>
</evidence>